<gene>
    <name evidence="1" type="ORF">EWE75_13105</name>
</gene>
<proteinExistence type="predicted"/>
<dbReference type="InterPro" id="IPR021558">
    <property type="entry name" value="MazE-like"/>
</dbReference>
<dbReference type="RefSeq" id="WP_130158184.1">
    <property type="nucleotide sequence ID" value="NZ_SGIS01000019.1"/>
</dbReference>
<sequence length="74" mass="8117">MLIFFGKPGRKRRDALRAVGLPPIQILLPDMHHARFAEECRRQALIVAAADAADHNLWAFLNDVLADVGAAGKV</sequence>
<accession>A0A4Q6XTR7</accession>
<dbReference type="EMBL" id="SGIS01000019">
    <property type="protein sequence ID" value="RZF63923.1"/>
    <property type="molecule type" value="Genomic_DNA"/>
</dbReference>
<evidence type="ECO:0000313" key="2">
    <source>
        <dbReference type="Proteomes" id="UP000292085"/>
    </source>
</evidence>
<dbReference type="Proteomes" id="UP000292085">
    <property type="component" value="Unassembled WGS sequence"/>
</dbReference>
<name>A0A4Q6XTR7_9SPHN</name>
<keyword evidence="2" id="KW-1185">Reference proteome</keyword>
<reference evidence="1 2" key="1">
    <citation type="submission" date="2019-02" db="EMBL/GenBank/DDBJ databases">
        <authorList>
            <person name="Li Y."/>
        </authorList>
    </citation>
    <scope>NUCLEOTIDE SEQUENCE [LARGE SCALE GENOMIC DNA]</scope>
    <source>
        <strain evidence="1 2">3-7</strain>
    </source>
</reference>
<dbReference type="AlphaFoldDB" id="A0A4Q6XTR7"/>
<comment type="caution">
    <text evidence="1">The sequence shown here is derived from an EMBL/GenBank/DDBJ whole genome shotgun (WGS) entry which is preliminary data.</text>
</comment>
<evidence type="ECO:0000313" key="1">
    <source>
        <dbReference type="EMBL" id="RZF63923.1"/>
    </source>
</evidence>
<dbReference type="OrthoDB" id="3734119at2"/>
<dbReference type="Pfam" id="PF11455">
    <property type="entry name" value="MazE-like"/>
    <property type="match status" value="1"/>
</dbReference>
<protein>
    <submittedName>
        <fullName evidence="1">DUF3018 family protein</fullName>
    </submittedName>
</protein>
<organism evidence="1 2">
    <name type="scientific">Sphingomonas populi</name>
    <dbReference type="NCBI Taxonomy" id="2484750"/>
    <lineage>
        <taxon>Bacteria</taxon>
        <taxon>Pseudomonadati</taxon>
        <taxon>Pseudomonadota</taxon>
        <taxon>Alphaproteobacteria</taxon>
        <taxon>Sphingomonadales</taxon>
        <taxon>Sphingomonadaceae</taxon>
        <taxon>Sphingomonas</taxon>
    </lineage>
</organism>